<keyword evidence="15" id="KW-1185">Reference proteome</keyword>
<dbReference type="InterPro" id="IPR001650">
    <property type="entry name" value="Helicase_C-like"/>
</dbReference>
<dbReference type="SMART" id="SM01178">
    <property type="entry name" value="DUF4217"/>
    <property type="match status" value="1"/>
</dbReference>
<dbReference type="Pfam" id="PF23681">
    <property type="entry name" value="CTT_SPB4"/>
    <property type="match status" value="1"/>
</dbReference>
<dbReference type="InterPro" id="IPR014001">
    <property type="entry name" value="Helicase_ATP-bd"/>
</dbReference>
<feature type="compositionally biased region" description="Basic and acidic residues" evidence="11">
    <location>
        <begin position="539"/>
        <end position="550"/>
    </location>
</feature>
<keyword evidence="1 9" id="KW-0547">Nucleotide-binding</keyword>
<dbReference type="PROSITE" id="PS51194">
    <property type="entry name" value="HELICASE_CTER"/>
    <property type="match status" value="1"/>
</dbReference>
<dbReference type="InterPro" id="IPR000629">
    <property type="entry name" value="RNA-helicase_DEAD-box_CS"/>
</dbReference>
<evidence type="ECO:0000256" key="10">
    <source>
        <dbReference type="RuleBase" id="RU365068"/>
    </source>
</evidence>
<dbReference type="InterPro" id="IPR056330">
    <property type="entry name" value="CTT_SPB4"/>
</dbReference>
<evidence type="ECO:0000256" key="2">
    <source>
        <dbReference type="ARBA" id="ARBA00022801"/>
    </source>
</evidence>
<dbReference type="SUPFAM" id="SSF52540">
    <property type="entry name" value="P-loop containing nucleoside triphosphate hydrolases"/>
    <property type="match status" value="2"/>
</dbReference>
<evidence type="ECO:0000259" key="12">
    <source>
        <dbReference type="PROSITE" id="PS51192"/>
    </source>
</evidence>
<dbReference type="Proteomes" id="UP000245119">
    <property type="component" value="Linkage Group LG4"/>
</dbReference>
<dbReference type="Pfam" id="PF00271">
    <property type="entry name" value="Helicase_C"/>
    <property type="match status" value="1"/>
</dbReference>
<evidence type="ECO:0000256" key="4">
    <source>
        <dbReference type="ARBA" id="ARBA00022840"/>
    </source>
</evidence>
<protein>
    <recommendedName>
        <fullName evidence="10">ATP-dependent RNA helicase</fullName>
        <ecNumber evidence="10">3.6.4.13</ecNumber>
    </recommendedName>
</protein>
<dbReference type="EC" id="3.6.4.13" evidence="10"/>
<evidence type="ECO:0000256" key="8">
    <source>
        <dbReference type="ARBA" id="ARBA00047984"/>
    </source>
</evidence>
<dbReference type="GO" id="GO:0016887">
    <property type="term" value="F:ATP hydrolysis activity"/>
    <property type="evidence" value="ECO:0007669"/>
    <property type="project" value="RHEA"/>
</dbReference>
<evidence type="ECO:0000256" key="1">
    <source>
        <dbReference type="ARBA" id="ARBA00022741"/>
    </source>
</evidence>
<dbReference type="Pfam" id="PF00270">
    <property type="entry name" value="DEAD"/>
    <property type="match status" value="1"/>
</dbReference>
<dbReference type="SMART" id="SM00487">
    <property type="entry name" value="DEXDc"/>
    <property type="match status" value="1"/>
</dbReference>
<dbReference type="EMBL" id="PZQS01000004">
    <property type="protein sequence ID" value="PVD31316.1"/>
    <property type="molecule type" value="Genomic_DNA"/>
</dbReference>
<organism evidence="14 15">
    <name type="scientific">Pomacea canaliculata</name>
    <name type="common">Golden apple snail</name>
    <dbReference type="NCBI Taxonomy" id="400727"/>
    <lineage>
        <taxon>Eukaryota</taxon>
        <taxon>Metazoa</taxon>
        <taxon>Spiralia</taxon>
        <taxon>Lophotrochozoa</taxon>
        <taxon>Mollusca</taxon>
        <taxon>Gastropoda</taxon>
        <taxon>Caenogastropoda</taxon>
        <taxon>Architaenioglossa</taxon>
        <taxon>Ampullarioidea</taxon>
        <taxon>Ampullariidae</taxon>
        <taxon>Pomacea</taxon>
    </lineage>
</organism>
<keyword evidence="5 10" id="KW-0694">RNA-binding</keyword>
<proteinExistence type="inferred from homology"/>
<evidence type="ECO:0000256" key="3">
    <source>
        <dbReference type="ARBA" id="ARBA00022806"/>
    </source>
</evidence>
<evidence type="ECO:0000313" key="14">
    <source>
        <dbReference type="EMBL" id="PVD31316.1"/>
    </source>
</evidence>
<feature type="domain" description="Helicase C-terminal" evidence="13">
    <location>
        <begin position="250"/>
        <end position="407"/>
    </location>
</feature>
<dbReference type="InterPro" id="IPR027417">
    <property type="entry name" value="P-loop_NTPase"/>
</dbReference>
<dbReference type="AlphaFoldDB" id="A0A2T7PD15"/>
<name>A0A2T7PD15_POMCA</name>
<dbReference type="PANTHER" id="PTHR24031">
    <property type="entry name" value="RNA HELICASE"/>
    <property type="match status" value="1"/>
</dbReference>
<dbReference type="PROSITE" id="PS51192">
    <property type="entry name" value="HELICASE_ATP_BIND_1"/>
    <property type="match status" value="1"/>
</dbReference>
<comment type="function">
    <text evidence="10">RNA helicase.</text>
</comment>
<dbReference type="PROSITE" id="PS00039">
    <property type="entry name" value="DEAD_ATP_HELICASE"/>
    <property type="match status" value="1"/>
</dbReference>
<dbReference type="InterPro" id="IPR011545">
    <property type="entry name" value="DEAD/DEAH_box_helicase_dom"/>
</dbReference>
<dbReference type="STRING" id="400727.A0A2T7PD15"/>
<dbReference type="GO" id="GO:0003724">
    <property type="term" value="F:RNA helicase activity"/>
    <property type="evidence" value="ECO:0007669"/>
    <property type="project" value="UniProtKB-EC"/>
</dbReference>
<comment type="caution">
    <text evidence="14">The sequence shown here is derived from an EMBL/GenBank/DDBJ whole genome shotgun (WGS) entry which is preliminary data.</text>
</comment>
<dbReference type="Gene3D" id="3.40.50.300">
    <property type="entry name" value="P-loop containing nucleotide triphosphate hydrolases"/>
    <property type="match status" value="2"/>
</dbReference>
<feature type="domain" description="Helicase ATP-binding" evidence="12">
    <location>
        <begin position="36"/>
        <end position="219"/>
    </location>
</feature>
<evidence type="ECO:0000259" key="13">
    <source>
        <dbReference type="PROSITE" id="PS51194"/>
    </source>
</evidence>
<accession>A0A2T7PD15</accession>
<reference evidence="14 15" key="1">
    <citation type="submission" date="2018-04" db="EMBL/GenBank/DDBJ databases">
        <title>The genome of golden apple snail Pomacea canaliculata provides insight into stress tolerance and invasive adaptation.</title>
        <authorList>
            <person name="Liu C."/>
            <person name="Liu B."/>
            <person name="Ren Y."/>
            <person name="Zhang Y."/>
            <person name="Wang H."/>
            <person name="Li S."/>
            <person name="Jiang F."/>
            <person name="Yin L."/>
            <person name="Zhang G."/>
            <person name="Qian W."/>
            <person name="Fan W."/>
        </authorList>
    </citation>
    <scope>NUCLEOTIDE SEQUENCE [LARGE SCALE GENOMIC DNA]</scope>
    <source>
        <strain evidence="14">SZHN2017</strain>
        <tissue evidence="14">Muscle</tissue>
    </source>
</reference>
<comment type="domain">
    <text evidence="10">The Q motif is unique to and characteristic of the DEAD box family of RNA helicases and controls ATP binding and hydrolysis.</text>
</comment>
<evidence type="ECO:0000256" key="7">
    <source>
        <dbReference type="ARBA" id="ARBA00038002"/>
    </source>
</evidence>
<dbReference type="CDD" id="cd17960">
    <property type="entry name" value="DEADc_DDX55"/>
    <property type="match status" value="1"/>
</dbReference>
<evidence type="ECO:0000256" key="5">
    <source>
        <dbReference type="ARBA" id="ARBA00022884"/>
    </source>
</evidence>
<keyword evidence="2 9" id="KW-0378">Hydrolase</keyword>
<evidence type="ECO:0000313" key="15">
    <source>
        <dbReference type="Proteomes" id="UP000245119"/>
    </source>
</evidence>
<evidence type="ECO:0000256" key="9">
    <source>
        <dbReference type="RuleBase" id="RU000492"/>
    </source>
</evidence>
<feature type="compositionally biased region" description="Basic residues" evidence="11">
    <location>
        <begin position="518"/>
        <end position="535"/>
    </location>
</feature>
<evidence type="ECO:0000256" key="6">
    <source>
        <dbReference type="ARBA" id="ARBA00023054"/>
    </source>
</evidence>
<keyword evidence="6" id="KW-0175">Coiled coil</keyword>
<dbReference type="CDD" id="cd18787">
    <property type="entry name" value="SF2_C_DEAD"/>
    <property type="match status" value="1"/>
</dbReference>
<gene>
    <name evidence="14" type="ORF">C0Q70_06728</name>
</gene>
<keyword evidence="3 9" id="KW-0347">Helicase</keyword>
<dbReference type="OrthoDB" id="7396459at2759"/>
<dbReference type="Pfam" id="PF13959">
    <property type="entry name" value="CTE_SPB4"/>
    <property type="match status" value="1"/>
</dbReference>
<dbReference type="OMA" id="AYKEHEC"/>
<dbReference type="SMART" id="SM00490">
    <property type="entry name" value="HELICc"/>
    <property type="match status" value="1"/>
</dbReference>
<feature type="region of interest" description="Disordered" evidence="11">
    <location>
        <begin position="494"/>
        <end position="558"/>
    </location>
</feature>
<sequence length="593" mass="67476">MDCTWDSVASLLNTSTLNAVRELCFTQMTPVQAACIPHFLKNKDVAVEAVTGSGKTLAFVIPIIEILLRRETPLKKHEVGAIILTPTRELAFQISEVVTHFLKHFSQFSALLIIGGSSPQQDIAKFVNNGGNILIATPGRLEDLFNRKQANFNMSASVKALEILVLDEADRLLEMGFEASINTVLGNLPKLRRTGLFSATQTDEVENLIRAGLRNPMRITVKEKKQATEADQRTPASLKNYYMIADADEKFSQLLRFLRDHYQEKLLLFFSTCACVDYFSRCLQAILKKMTVLAIHSKMKQKRNKVFETFRSMSSGLLVCTDVMARGVDIPDVQWVIQYDPPSSASAFVHRCGRTARIGNTGNALVMLLPAEDTYVEFIKINQKVPLSEMDKYSDAESAAERLKSLALKDRDFFEKGVRAFVSFIQSYSKHECNMIFRLKDLDYGKLATGFGLLRIPKMPELRGKTVGSFTPADVDFDAIPFKDKTREQQRVLKLQSAENKKSKPMARPPRSEAWSRKKEKKQKKQTRKEKKMMKSKNSCKEMPLKRSREEDGEDEWDELEKDIRLIKKLKKGKISQDQFEEQFIIEHDKESS</sequence>
<dbReference type="GO" id="GO:0003723">
    <property type="term" value="F:RNA binding"/>
    <property type="evidence" value="ECO:0007669"/>
    <property type="project" value="UniProtKB-UniRule"/>
</dbReference>
<dbReference type="FunFam" id="3.40.50.300:FF:001022">
    <property type="entry name" value="RNA helicase"/>
    <property type="match status" value="1"/>
</dbReference>
<dbReference type="FunFam" id="3.40.50.300:FF:000877">
    <property type="entry name" value="RNA helicase"/>
    <property type="match status" value="1"/>
</dbReference>
<comment type="catalytic activity">
    <reaction evidence="8 10">
        <text>ATP + H2O = ADP + phosphate + H(+)</text>
        <dbReference type="Rhea" id="RHEA:13065"/>
        <dbReference type="ChEBI" id="CHEBI:15377"/>
        <dbReference type="ChEBI" id="CHEBI:15378"/>
        <dbReference type="ChEBI" id="CHEBI:30616"/>
        <dbReference type="ChEBI" id="CHEBI:43474"/>
        <dbReference type="ChEBI" id="CHEBI:456216"/>
        <dbReference type="EC" id="3.6.4.13"/>
    </reaction>
</comment>
<evidence type="ECO:0000256" key="11">
    <source>
        <dbReference type="SAM" id="MobiDB-lite"/>
    </source>
</evidence>
<keyword evidence="4 9" id="KW-0067">ATP-binding</keyword>
<comment type="similarity">
    <text evidence="7">Belongs to the DEAD box helicase family. DDX55/SPB4 subfamily.</text>
</comment>
<dbReference type="GO" id="GO:0005524">
    <property type="term" value="F:ATP binding"/>
    <property type="evidence" value="ECO:0007669"/>
    <property type="project" value="UniProtKB-UniRule"/>
</dbReference>
<dbReference type="InterPro" id="IPR025313">
    <property type="entry name" value="SPB4-like_CTE"/>
</dbReference>